<evidence type="ECO:0000313" key="2">
    <source>
        <dbReference type="Proteomes" id="UP000007029"/>
    </source>
</evidence>
<dbReference type="EMBL" id="CP000362">
    <property type="protein sequence ID" value="ABG32881.1"/>
    <property type="molecule type" value="Genomic_DNA"/>
</dbReference>
<accession>Q163G2</accession>
<protein>
    <submittedName>
        <fullName evidence="1">Uncharacterized protein</fullName>
    </submittedName>
</protein>
<gene>
    <name evidence="1" type="ordered locus">RD1_3389</name>
</gene>
<evidence type="ECO:0000313" key="1">
    <source>
        <dbReference type="EMBL" id="ABG32881.1"/>
    </source>
</evidence>
<name>Q163G2_ROSDO</name>
<dbReference type="KEGG" id="rde:RD1_3389"/>
<dbReference type="Proteomes" id="UP000007029">
    <property type="component" value="Chromosome"/>
</dbReference>
<dbReference type="STRING" id="375451.RD1_3389"/>
<organism evidence="1 2">
    <name type="scientific">Roseobacter denitrificans (strain ATCC 33942 / OCh 114)</name>
    <name type="common">Erythrobacter sp. (strain OCh 114)</name>
    <name type="synonym">Roseobacter denitrificans</name>
    <dbReference type="NCBI Taxonomy" id="375451"/>
    <lineage>
        <taxon>Bacteria</taxon>
        <taxon>Pseudomonadati</taxon>
        <taxon>Pseudomonadota</taxon>
        <taxon>Alphaproteobacteria</taxon>
        <taxon>Rhodobacterales</taxon>
        <taxon>Roseobacteraceae</taxon>
        <taxon>Roseobacter</taxon>
    </lineage>
</organism>
<dbReference type="HOGENOM" id="CLU_3348098_0_0_5"/>
<dbReference type="AlphaFoldDB" id="Q163G2"/>
<keyword evidence="2" id="KW-1185">Reference proteome</keyword>
<reference evidence="1 2" key="1">
    <citation type="journal article" date="2007" name="J. Bacteriol.">
        <title>The complete genome sequence of Roseobacter denitrificans reveals a mixotrophic rather than photosynthetic metabolism.</title>
        <authorList>
            <person name="Swingley W.D."/>
            <person name="Sadekar S."/>
            <person name="Mastrian S.D."/>
            <person name="Matthies H.J."/>
            <person name="Hao J."/>
            <person name="Ramos H."/>
            <person name="Acharya C.R."/>
            <person name="Conrad A.L."/>
            <person name="Taylor H.L."/>
            <person name="Dejesa L.C."/>
            <person name="Shah M.K."/>
            <person name="O'huallachain M.E."/>
            <person name="Lince M.T."/>
            <person name="Blankenship R.E."/>
            <person name="Beatty J.T."/>
            <person name="Touchman J.W."/>
        </authorList>
    </citation>
    <scope>NUCLEOTIDE SEQUENCE [LARGE SCALE GENOMIC DNA]</scope>
    <source>
        <strain evidence="2">ATCC 33942 / OCh 114</strain>
    </source>
</reference>
<proteinExistence type="predicted"/>
<sequence length="37" mass="4105">MICGKQHIQTGWDRLSLLDCFFITLFNFIGGARGTGS</sequence>